<name>A0A376BMN4_9NEIS</name>
<reference evidence="2 3" key="1">
    <citation type="submission" date="2018-06" db="EMBL/GenBank/DDBJ databases">
        <authorList>
            <consortium name="Pathogen Informatics"/>
            <person name="Doyle S."/>
        </authorList>
    </citation>
    <scope>NUCLEOTIDE SEQUENCE [LARGE SCALE GENOMIC DNA]</scope>
    <source>
        <strain evidence="2 3">NCTC10283</strain>
    </source>
</reference>
<keyword evidence="1" id="KW-0472">Membrane</keyword>
<dbReference type="RefSeq" id="WP_115723625.1">
    <property type="nucleotide sequence ID" value="NZ_CP091519.2"/>
</dbReference>
<feature type="transmembrane region" description="Helical" evidence="1">
    <location>
        <begin position="6"/>
        <end position="26"/>
    </location>
</feature>
<sequence>MATLSIMDGALFVVIILAAIFARWYFHHRENNQKVVLLYKILIILSYIPATIWFIVLTINPFTASSADKFLMWMLGILLVAQMLAYTFVTQLCLFFAIPNREILLKKNQEINQSLVNWRKYLLIGLFVFPLVLGITYLLFFFTME</sequence>
<evidence type="ECO:0000313" key="2">
    <source>
        <dbReference type="EMBL" id="SSY70895.1"/>
    </source>
</evidence>
<accession>A0A376BMN4</accession>
<organism evidence="2 3">
    <name type="scientific">Alysiella crassa</name>
    <dbReference type="NCBI Taxonomy" id="153491"/>
    <lineage>
        <taxon>Bacteria</taxon>
        <taxon>Pseudomonadati</taxon>
        <taxon>Pseudomonadota</taxon>
        <taxon>Betaproteobacteria</taxon>
        <taxon>Neisseriales</taxon>
        <taxon>Neisseriaceae</taxon>
        <taxon>Alysiella</taxon>
    </lineage>
</organism>
<keyword evidence="1" id="KW-1133">Transmembrane helix</keyword>
<keyword evidence="1" id="KW-0812">Transmembrane</keyword>
<feature type="transmembrane region" description="Helical" evidence="1">
    <location>
        <begin position="71"/>
        <end position="100"/>
    </location>
</feature>
<dbReference type="STRING" id="1120980.GCA_000745955_00988"/>
<evidence type="ECO:0000256" key="1">
    <source>
        <dbReference type="SAM" id="Phobius"/>
    </source>
</evidence>
<gene>
    <name evidence="2" type="ORF">NCTC10283_01010</name>
</gene>
<feature type="transmembrane region" description="Helical" evidence="1">
    <location>
        <begin position="38"/>
        <end position="59"/>
    </location>
</feature>
<dbReference type="EMBL" id="UFSO01000002">
    <property type="protein sequence ID" value="SSY70895.1"/>
    <property type="molecule type" value="Genomic_DNA"/>
</dbReference>
<keyword evidence="3" id="KW-1185">Reference proteome</keyword>
<protein>
    <submittedName>
        <fullName evidence="2">Uncharacterized protein</fullName>
    </submittedName>
</protein>
<evidence type="ECO:0000313" key="3">
    <source>
        <dbReference type="Proteomes" id="UP000254209"/>
    </source>
</evidence>
<dbReference type="Proteomes" id="UP000254209">
    <property type="component" value="Unassembled WGS sequence"/>
</dbReference>
<proteinExistence type="predicted"/>
<dbReference type="AlphaFoldDB" id="A0A376BMN4"/>
<feature type="transmembrane region" description="Helical" evidence="1">
    <location>
        <begin position="121"/>
        <end position="142"/>
    </location>
</feature>